<proteinExistence type="predicted"/>
<feature type="region of interest" description="Disordered" evidence="1">
    <location>
        <begin position="1"/>
        <end position="26"/>
    </location>
</feature>
<name>A0A4Y2Q5Q5_ARAVE</name>
<feature type="compositionally biased region" description="Polar residues" evidence="1">
    <location>
        <begin position="1"/>
        <end position="15"/>
    </location>
</feature>
<protein>
    <submittedName>
        <fullName evidence="2">Uncharacterized protein</fullName>
    </submittedName>
</protein>
<dbReference type="Proteomes" id="UP000499080">
    <property type="component" value="Unassembled WGS sequence"/>
</dbReference>
<comment type="caution">
    <text evidence="2">The sequence shown here is derived from an EMBL/GenBank/DDBJ whole genome shotgun (WGS) entry which is preliminary data.</text>
</comment>
<evidence type="ECO:0000256" key="1">
    <source>
        <dbReference type="SAM" id="MobiDB-lite"/>
    </source>
</evidence>
<sequence length="84" mass="9536">MELQTKPSRTCQNGRFNLEGDPSTNGVIQPKQISVMEWQDLNLAVDLEHGMQIQPSSDLCMNGRIQPTGLAWKLNSRTYFMELP</sequence>
<evidence type="ECO:0000313" key="3">
    <source>
        <dbReference type="Proteomes" id="UP000499080"/>
    </source>
</evidence>
<reference evidence="2 3" key="1">
    <citation type="journal article" date="2019" name="Sci. Rep.">
        <title>Orb-weaving spider Araneus ventricosus genome elucidates the spidroin gene catalogue.</title>
        <authorList>
            <person name="Kono N."/>
            <person name="Nakamura H."/>
            <person name="Ohtoshi R."/>
            <person name="Moran D.A.P."/>
            <person name="Shinohara A."/>
            <person name="Yoshida Y."/>
            <person name="Fujiwara M."/>
            <person name="Mori M."/>
            <person name="Tomita M."/>
            <person name="Arakawa K."/>
        </authorList>
    </citation>
    <scope>NUCLEOTIDE SEQUENCE [LARGE SCALE GENOMIC DNA]</scope>
</reference>
<dbReference type="EMBL" id="BGPR01012892">
    <property type="protein sequence ID" value="GBN58230.1"/>
    <property type="molecule type" value="Genomic_DNA"/>
</dbReference>
<accession>A0A4Y2Q5Q5</accession>
<organism evidence="2 3">
    <name type="scientific">Araneus ventricosus</name>
    <name type="common">Orbweaver spider</name>
    <name type="synonym">Epeira ventricosa</name>
    <dbReference type="NCBI Taxonomy" id="182803"/>
    <lineage>
        <taxon>Eukaryota</taxon>
        <taxon>Metazoa</taxon>
        <taxon>Ecdysozoa</taxon>
        <taxon>Arthropoda</taxon>
        <taxon>Chelicerata</taxon>
        <taxon>Arachnida</taxon>
        <taxon>Araneae</taxon>
        <taxon>Araneomorphae</taxon>
        <taxon>Entelegynae</taxon>
        <taxon>Araneoidea</taxon>
        <taxon>Araneidae</taxon>
        <taxon>Araneus</taxon>
    </lineage>
</organism>
<keyword evidence="3" id="KW-1185">Reference proteome</keyword>
<dbReference type="AlphaFoldDB" id="A0A4Y2Q5Q5"/>
<evidence type="ECO:0000313" key="2">
    <source>
        <dbReference type="EMBL" id="GBN58230.1"/>
    </source>
</evidence>
<gene>
    <name evidence="2" type="ORF">AVEN_102157_1</name>
</gene>